<dbReference type="PANTHER" id="PTHR11103">
    <property type="entry name" value="SLR1189 PROTEIN"/>
    <property type="match status" value="1"/>
</dbReference>
<keyword evidence="1 3" id="KW-0489">Methyltransferase</keyword>
<dbReference type="PIRSF" id="PIRSF037505">
    <property type="entry name" value="Betaine_HMT"/>
    <property type="match status" value="1"/>
</dbReference>
<keyword evidence="6" id="KW-1185">Reference proteome</keyword>
<dbReference type="AlphaFoldDB" id="A0A2Z2NW75"/>
<dbReference type="GO" id="GO:0008168">
    <property type="term" value="F:methyltransferase activity"/>
    <property type="evidence" value="ECO:0007669"/>
    <property type="project" value="UniProtKB-UniRule"/>
</dbReference>
<dbReference type="Pfam" id="PF02574">
    <property type="entry name" value="S-methyl_trans"/>
    <property type="match status" value="1"/>
</dbReference>
<name>A0A2Z2NW75_9GAMM</name>
<evidence type="ECO:0000313" key="5">
    <source>
        <dbReference type="EMBL" id="ASJ73060.1"/>
    </source>
</evidence>
<feature type="binding site" evidence="3">
    <location>
        <position position="276"/>
    </location>
    <ligand>
        <name>Zn(2+)</name>
        <dbReference type="ChEBI" id="CHEBI:29105"/>
    </ligand>
</feature>
<dbReference type="EC" id="2.1.1.10" evidence="5"/>
<dbReference type="EMBL" id="CP018632">
    <property type="protein sequence ID" value="ASJ73060.1"/>
    <property type="molecule type" value="Genomic_DNA"/>
</dbReference>
<protein>
    <submittedName>
        <fullName evidence="5">Homocysteine S-methyltransferase</fullName>
        <ecNumber evidence="5">2.1.1.10</ecNumber>
    </submittedName>
</protein>
<dbReference type="InterPro" id="IPR003726">
    <property type="entry name" value="HCY_dom"/>
</dbReference>
<sequence>MQNITLLDGGMGQELVRRSGKSPTPLWSTTVMLEQPELVSELHADFIRAGADVITVNAYTSTPTRLARDGMGDQFETLQITACQLAMQARDRCAVEHVKITGCLPPLVASYRPDLALSTDETLAQYRRICEVQARYVDVILCETMGSIAEAWGAATAGYETGKPVWLALSLDDNRPEYLRSGELLSEAIETLQEIPLQALLLNCSRPETITSAWETFRSGSRVPVGAYGNGFTSIDALQPGGTVSTLEARNDLGPDAYADMAMAWVEQGATLVGGCCEVGPSHIACLRDRLQAYKAG</sequence>
<evidence type="ECO:0000256" key="1">
    <source>
        <dbReference type="ARBA" id="ARBA00022603"/>
    </source>
</evidence>
<gene>
    <name evidence="5" type="primary">mmuM</name>
    <name evidence="5" type="ORF">IMCC3135_14875</name>
</gene>
<dbReference type="PROSITE" id="PS50970">
    <property type="entry name" value="HCY"/>
    <property type="match status" value="1"/>
</dbReference>
<dbReference type="InterPro" id="IPR036589">
    <property type="entry name" value="HCY_dom_sf"/>
</dbReference>
<keyword evidence="2 3" id="KW-0808">Transferase</keyword>
<evidence type="ECO:0000313" key="6">
    <source>
        <dbReference type="Proteomes" id="UP000250079"/>
    </source>
</evidence>
<proteinExistence type="predicted"/>
<dbReference type="SUPFAM" id="SSF82282">
    <property type="entry name" value="Homocysteine S-methyltransferase"/>
    <property type="match status" value="1"/>
</dbReference>
<feature type="binding site" evidence="3">
    <location>
        <position position="204"/>
    </location>
    <ligand>
        <name>Zn(2+)</name>
        <dbReference type="ChEBI" id="CHEBI:29105"/>
    </ligand>
</feature>
<dbReference type="Proteomes" id="UP000250079">
    <property type="component" value="Chromosome"/>
</dbReference>
<evidence type="ECO:0000256" key="3">
    <source>
        <dbReference type="PROSITE-ProRule" id="PRU00333"/>
    </source>
</evidence>
<dbReference type="KEGG" id="gai:IMCC3135_14875"/>
<reference evidence="5 6" key="1">
    <citation type="submission" date="2016-12" db="EMBL/GenBank/DDBJ databases">
        <authorList>
            <person name="Song W.-J."/>
            <person name="Kurnit D.M."/>
        </authorList>
    </citation>
    <scope>NUCLEOTIDE SEQUENCE [LARGE SCALE GENOMIC DNA]</scope>
    <source>
        <strain evidence="5 6">IMCC3135</strain>
    </source>
</reference>
<feature type="domain" description="Hcy-binding" evidence="4">
    <location>
        <begin position="1"/>
        <end position="291"/>
    </location>
</feature>
<organism evidence="5 6">
    <name type="scientific">Granulosicoccus antarcticus IMCC3135</name>
    <dbReference type="NCBI Taxonomy" id="1192854"/>
    <lineage>
        <taxon>Bacteria</taxon>
        <taxon>Pseudomonadati</taxon>
        <taxon>Pseudomonadota</taxon>
        <taxon>Gammaproteobacteria</taxon>
        <taxon>Chromatiales</taxon>
        <taxon>Granulosicoccaceae</taxon>
        <taxon>Granulosicoccus</taxon>
    </lineage>
</organism>
<keyword evidence="3" id="KW-0479">Metal-binding</keyword>
<evidence type="ECO:0000256" key="2">
    <source>
        <dbReference type="ARBA" id="ARBA00022679"/>
    </source>
</evidence>
<dbReference type="Gene3D" id="3.20.20.330">
    <property type="entry name" value="Homocysteine-binding-like domain"/>
    <property type="match status" value="1"/>
</dbReference>
<comment type="cofactor">
    <cofactor evidence="3">
        <name>Zn(2+)</name>
        <dbReference type="ChEBI" id="CHEBI:29105"/>
    </cofactor>
</comment>
<dbReference type="GO" id="GO:0008270">
    <property type="term" value="F:zinc ion binding"/>
    <property type="evidence" value="ECO:0007669"/>
    <property type="project" value="InterPro"/>
</dbReference>
<dbReference type="OrthoDB" id="9803687at2"/>
<dbReference type="PANTHER" id="PTHR11103:SF18">
    <property type="entry name" value="SLR1189 PROTEIN"/>
    <property type="match status" value="1"/>
</dbReference>
<dbReference type="InterPro" id="IPR017226">
    <property type="entry name" value="BHMT-like"/>
</dbReference>
<evidence type="ECO:0000259" key="4">
    <source>
        <dbReference type="PROSITE" id="PS50970"/>
    </source>
</evidence>
<feature type="binding site" evidence="3">
    <location>
        <position position="277"/>
    </location>
    <ligand>
        <name>Zn(2+)</name>
        <dbReference type="ChEBI" id="CHEBI:29105"/>
    </ligand>
</feature>
<dbReference type="GO" id="GO:0009086">
    <property type="term" value="P:methionine biosynthetic process"/>
    <property type="evidence" value="ECO:0007669"/>
    <property type="project" value="InterPro"/>
</dbReference>
<keyword evidence="3" id="KW-0862">Zinc</keyword>
<accession>A0A2Z2NW75</accession>
<dbReference type="GO" id="GO:0032259">
    <property type="term" value="P:methylation"/>
    <property type="evidence" value="ECO:0007669"/>
    <property type="project" value="UniProtKB-KW"/>
</dbReference>